<dbReference type="KEGG" id="bdi:100834461"/>
<gene>
    <name evidence="3" type="primary">LOC100834461</name>
    <name evidence="2" type="ORF">BRADI_5g02214v3</name>
</gene>
<dbReference type="RefSeq" id="XP_003580775.2">
    <property type="nucleotide sequence ID" value="XM_003580727.4"/>
</dbReference>
<name>A0A0Q3E643_BRADI</name>
<protein>
    <submittedName>
        <fullName evidence="2 3">Uncharacterized protein</fullName>
    </submittedName>
</protein>
<dbReference type="AlphaFoldDB" id="A0A0Q3E643"/>
<dbReference type="EMBL" id="CM000884">
    <property type="protein sequence ID" value="KQJ81676.1"/>
    <property type="molecule type" value="Genomic_DNA"/>
</dbReference>
<sequence>MQKWRITRSKRATPVAVSWLASPLIAASMPLSRHPTRGPGPSSSAGPSRLLSPGTARQTRAGALAGMADGDEDENVTDSSSSLPDQKEQEFTFEKMRILLQWTEESDEEPESVTLPGYKIHRMAKELRLVLRRRLQKKRKEAANKGPDNN</sequence>
<evidence type="ECO:0000313" key="2">
    <source>
        <dbReference type="EMBL" id="KQJ81676.1"/>
    </source>
</evidence>
<keyword evidence="4" id="KW-1185">Reference proteome</keyword>
<dbReference type="Gramene" id="KQJ81676">
    <property type="protein sequence ID" value="KQJ81676"/>
    <property type="gene ID" value="BRADI_5g02214v3"/>
</dbReference>
<reference evidence="2 3" key="1">
    <citation type="journal article" date="2010" name="Nature">
        <title>Genome sequencing and analysis of the model grass Brachypodium distachyon.</title>
        <authorList>
            <consortium name="International Brachypodium Initiative"/>
        </authorList>
    </citation>
    <scope>NUCLEOTIDE SEQUENCE [LARGE SCALE GENOMIC DNA]</scope>
    <source>
        <strain evidence="2">Bd21</strain>
        <strain evidence="3">cv. Bd21</strain>
    </source>
</reference>
<feature type="compositionally biased region" description="Low complexity" evidence="1">
    <location>
        <begin position="37"/>
        <end position="54"/>
    </location>
</feature>
<evidence type="ECO:0000313" key="4">
    <source>
        <dbReference type="Proteomes" id="UP000008810"/>
    </source>
</evidence>
<proteinExistence type="predicted"/>
<dbReference type="Proteomes" id="UP000008810">
    <property type="component" value="Chromosome 5"/>
</dbReference>
<organism evidence="2">
    <name type="scientific">Brachypodium distachyon</name>
    <name type="common">Purple false brome</name>
    <name type="synonym">Trachynia distachya</name>
    <dbReference type="NCBI Taxonomy" id="15368"/>
    <lineage>
        <taxon>Eukaryota</taxon>
        <taxon>Viridiplantae</taxon>
        <taxon>Streptophyta</taxon>
        <taxon>Embryophyta</taxon>
        <taxon>Tracheophyta</taxon>
        <taxon>Spermatophyta</taxon>
        <taxon>Magnoliopsida</taxon>
        <taxon>Liliopsida</taxon>
        <taxon>Poales</taxon>
        <taxon>Poaceae</taxon>
        <taxon>BOP clade</taxon>
        <taxon>Pooideae</taxon>
        <taxon>Stipodae</taxon>
        <taxon>Brachypodieae</taxon>
        <taxon>Brachypodium</taxon>
    </lineage>
</organism>
<evidence type="ECO:0000256" key="1">
    <source>
        <dbReference type="SAM" id="MobiDB-lite"/>
    </source>
</evidence>
<dbReference type="GeneID" id="100834461"/>
<reference evidence="2" key="2">
    <citation type="submission" date="2017-06" db="EMBL/GenBank/DDBJ databases">
        <title>WGS assembly of Brachypodium distachyon.</title>
        <authorList>
            <consortium name="The International Brachypodium Initiative"/>
            <person name="Lucas S."/>
            <person name="Harmon-Smith M."/>
            <person name="Lail K."/>
            <person name="Tice H."/>
            <person name="Grimwood J."/>
            <person name="Bruce D."/>
            <person name="Barry K."/>
            <person name="Shu S."/>
            <person name="Lindquist E."/>
            <person name="Wang M."/>
            <person name="Pitluck S."/>
            <person name="Vogel J.P."/>
            <person name="Garvin D.F."/>
            <person name="Mockler T.C."/>
            <person name="Schmutz J."/>
            <person name="Rokhsar D."/>
            <person name="Bevan M.W."/>
        </authorList>
    </citation>
    <scope>NUCLEOTIDE SEQUENCE</scope>
    <source>
        <strain evidence="2">Bd21</strain>
    </source>
</reference>
<reference evidence="3" key="3">
    <citation type="submission" date="2018-08" db="UniProtKB">
        <authorList>
            <consortium name="EnsemblPlants"/>
        </authorList>
    </citation>
    <scope>IDENTIFICATION</scope>
    <source>
        <strain evidence="3">cv. Bd21</strain>
    </source>
</reference>
<feature type="region of interest" description="Disordered" evidence="1">
    <location>
        <begin position="30"/>
        <end position="90"/>
    </location>
</feature>
<accession>A0A0Q3E643</accession>
<dbReference type="EnsemblPlants" id="KQJ81676">
    <property type="protein sequence ID" value="KQJ81676"/>
    <property type="gene ID" value="BRADI_5g02214v3"/>
</dbReference>
<evidence type="ECO:0000313" key="3">
    <source>
        <dbReference type="EnsemblPlants" id="KQJ81676"/>
    </source>
</evidence>